<feature type="signal peptide" evidence="1">
    <location>
        <begin position="1"/>
        <end position="18"/>
    </location>
</feature>
<reference evidence="4" key="1">
    <citation type="submission" date="2010-08" db="EMBL/GenBank/DDBJ databases">
        <authorList>
            <consortium name="Caenorhabditis japonica Sequencing Consortium"/>
            <person name="Wilson R.K."/>
        </authorList>
    </citation>
    <scope>NUCLEOTIDE SEQUENCE [LARGE SCALE GENOMIC DNA]</scope>
    <source>
        <strain evidence="4">DF5081</strain>
    </source>
</reference>
<dbReference type="InterPro" id="IPR052861">
    <property type="entry name" value="BPTI/Kunitz_domain"/>
</dbReference>
<organism evidence="3 4">
    <name type="scientific">Caenorhabditis japonica</name>
    <dbReference type="NCBI Taxonomy" id="281687"/>
    <lineage>
        <taxon>Eukaryota</taxon>
        <taxon>Metazoa</taxon>
        <taxon>Ecdysozoa</taxon>
        <taxon>Nematoda</taxon>
        <taxon>Chromadorea</taxon>
        <taxon>Rhabditida</taxon>
        <taxon>Rhabditina</taxon>
        <taxon>Rhabditomorpha</taxon>
        <taxon>Rhabditoidea</taxon>
        <taxon>Rhabditidae</taxon>
        <taxon>Peloderinae</taxon>
        <taxon>Caenorhabditis</taxon>
    </lineage>
</organism>
<dbReference type="CDD" id="cd00109">
    <property type="entry name" value="Kunitz-type"/>
    <property type="match status" value="1"/>
</dbReference>
<dbReference type="PROSITE" id="PS50279">
    <property type="entry name" value="BPTI_KUNITZ_2"/>
    <property type="match status" value="1"/>
</dbReference>
<dbReference type="SUPFAM" id="SSF57362">
    <property type="entry name" value="BPTI-like"/>
    <property type="match status" value="1"/>
</dbReference>
<evidence type="ECO:0000313" key="4">
    <source>
        <dbReference type="Proteomes" id="UP000005237"/>
    </source>
</evidence>
<accession>A0A8R1I2T4</accession>
<dbReference type="Pfam" id="PF00014">
    <property type="entry name" value="Kunitz_BPTI"/>
    <property type="match status" value="1"/>
</dbReference>
<dbReference type="AlphaFoldDB" id="A0A8R1I2T4"/>
<name>A0A8R1I2T4_CAEJA</name>
<dbReference type="InterPro" id="IPR020901">
    <property type="entry name" value="Prtase_inh_Kunz-CS"/>
</dbReference>
<dbReference type="InterPro" id="IPR002223">
    <property type="entry name" value="Kunitz_BPTI"/>
</dbReference>
<evidence type="ECO:0000259" key="2">
    <source>
        <dbReference type="PROSITE" id="PS50279"/>
    </source>
</evidence>
<dbReference type="Gene3D" id="4.10.410.10">
    <property type="entry name" value="Pancreatic trypsin inhibitor Kunitz domain"/>
    <property type="match status" value="1"/>
</dbReference>
<dbReference type="InterPro" id="IPR036880">
    <property type="entry name" value="Kunitz_BPTI_sf"/>
</dbReference>
<proteinExistence type="predicted"/>
<dbReference type="Proteomes" id="UP000005237">
    <property type="component" value="Unassembled WGS sequence"/>
</dbReference>
<feature type="domain" description="BPTI/Kunitz inhibitor" evidence="2">
    <location>
        <begin position="19"/>
        <end position="73"/>
    </location>
</feature>
<sequence length="185" mass="20625">MFSSSLLVTFTLFFLSLGCQEPPNRGHAKCRKPQKAIKFYYDKKLEMCLPFLYEGCGGNSNRYDGSDLCNLRCRPADKGICGGGSKAYGSCSNRNKTCEKGSRCVIMAFGIGLCCDEKIQEAWNQENHPKCSIPNHEVVTESVWYGEQERLGRSCSHKFCPLGSKCVEGRWLAHCCRPVIKAANS</sequence>
<dbReference type="EnsemblMetazoa" id="CJA19242.1">
    <property type="protein sequence ID" value="CJA19242.1"/>
    <property type="gene ID" value="WBGene00138445"/>
</dbReference>
<evidence type="ECO:0000256" key="1">
    <source>
        <dbReference type="SAM" id="SignalP"/>
    </source>
</evidence>
<dbReference type="PROSITE" id="PS00280">
    <property type="entry name" value="BPTI_KUNITZ_1"/>
    <property type="match status" value="1"/>
</dbReference>
<evidence type="ECO:0000313" key="3">
    <source>
        <dbReference type="EnsemblMetazoa" id="CJA19242.1"/>
    </source>
</evidence>
<keyword evidence="1" id="KW-0732">Signal</keyword>
<dbReference type="PANTHER" id="PTHR47248">
    <property type="entry name" value="PROTEIN CBG06772"/>
    <property type="match status" value="1"/>
</dbReference>
<keyword evidence="4" id="KW-1185">Reference proteome</keyword>
<reference evidence="3" key="2">
    <citation type="submission" date="2022-06" db="UniProtKB">
        <authorList>
            <consortium name="EnsemblMetazoa"/>
        </authorList>
    </citation>
    <scope>IDENTIFICATION</scope>
    <source>
        <strain evidence="3">DF5081</strain>
    </source>
</reference>
<protein>
    <submittedName>
        <fullName evidence="3">BPTI/Kunitz inhibitor domain-containing protein</fullName>
    </submittedName>
</protein>
<feature type="chain" id="PRO_5035740044" evidence="1">
    <location>
        <begin position="19"/>
        <end position="185"/>
    </location>
</feature>
<dbReference type="GO" id="GO:0004867">
    <property type="term" value="F:serine-type endopeptidase inhibitor activity"/>
    <property type="evidence" value="ECO:0007669"/>
    <property type="project" value="InterPro"/>
</dbReference>
<dbReference type="PANTHER" id="PTHR47248:SF8">
    <property type="entry name" value="BPTI_KUNITZ INHIBITOR DOMAIN-CONTAINING PROTEIN-RELATED"/>
    <property type="match status" value="1"/>
</dbReference>
<dbReference type="SMART" id="SM00131">
    <property type="entry name" value="KU"/>
    <property type="match status" value="1"/>
</dbReference>